<evidence type="ECO:0000313" key="3">
    <source>
        <dbReference type="Proteomes" id="UP001571476"/>
    </source>
</evidence>
<proteinExistence type="predicted"/>
<evidence type="ECO:0000259" key="1">
    <source>
        <dbReference type="PROSITE" id="PS50995"/>
    </source>
</evidence>
<dbReference type="PANTHER" id="PTHR39515">
    <property type="entry name" value="CONSERVED PROTEIN"/>
    <property type="match status" value="1"/>
</dbReference>
<dbReference type="PRINTS" id="PR00598">
    <property type="entry name" value="HTHMARR"/>
</dbReference>
<comment type="caution">
    <text evidence="2">The sequence shown here is derived from an EMBL/GenBank/DDBJ whole genome shotgun (WGS) entry which is preliminary data.</text>
</comment>
<dbReference type="PANTHER" id="PTHR39515:SF2">
    <property type="entry name" value="HTH-TYPE TRANSCRIPTIONAL REGULATOR RV0880"/>
    <property type="match status" value="1"/>
</dbReference>
<dbReference type="InterPro" id="IPR036388">
    <property type="entry name" value="WH-like_DNA-bd_sf"/>
</dbReference>
<dbReference type="InterPro" id="IPR000835">
    <property type="entry name" value="HTH_MarR-typ"/>
</dbReference>
<dbReference type="Pfam" id="PF01047">
    <property type="entry name" value="MarR"/>
    <property type="match status" value="1"/>
</dbReference>
<name>A0ABV4S9T6_9ACTN</name>
<dbReference type="PROSITE" id="PS50995">
    <property type="entry name" value="HTH_MARR_2"/>
    <property type="match status" value="1"/>
</dbReference>
<dbReference type="EMBL" id="JBGOSP010000001">
    <property type="protein sequence ID" value="MFA3835195.1"/>
    <property type="molecule type" value="Genomic_DNA"/>
</dbReference>
<organism evidence="2 3">
    <name type="scientific">Streptomyces aureus</name>
    <dbReference type="NCBI Taxonomy" id="193461"/>
    <lineage>
        <taxon>Bacteria</taxon>
        <taxon>Bacillati</taxon>
        <taxon>Actinomycetota</taxon>
        <taxon>Actinomycetes</taxon>
        <taxon>Kitasatosporales</taxon>
        <taxon>Streptomycetaceae</taxon>
        <taxon>Streptomyces</taxon>
    </lineage>
</organism>
<dbReference type="RefSeq" id="WP_372561212.1">
    <property type="nucleotide sequence ID" value="NZ_JBGOSP010000001.1"/>
</dbReference>
<sequence>MTSSFDSDALDSDAFDPDAFDSEQSAELAERLRAAIQQLLPELRAQGMQSQLTPSRLAALAALSAHGPLRISDLATRMGIALSTVSRMVDLLDGFGWIERQADPKDQRATLIALNDTGQALLDSTRRQAATRLAERIHQLAADHQHSLHDALPALEALSAQLPTEPPGTGRR</sequence>
<reference evidence="2 3" key="1">
    <citation type="submission" date="2024-08" db="EMBL/GenBank/DDBJ databases">
        <title>Genome sequence of Streptomyces aureus CACIA-1.46HGO.</title>
        <authorList>
            <person name="Evangelista-Martinez Z."/>
        </authorList>
    </citation>
    <scope>NUCLEOTIDE SEQUENCE [LARGE SCALE GENOMIC DNA]</scope>
    <source>
        <strain evidence="2 3">CACIA-1.46HGO</strain>
    </source>
</reference>
<protein>
    <submittedName>
        <fullName evidence="2">MarR family winged helix-turn-helix transcriptional regulator</fullName>
    </submittedName>
</protein>
<feature type="domain" description="HTH marR-type" evidence="1">
    <location>
        <begin position="25"/>
        <end position="157"/>
    </location>
</feature>
<dbReference type="InterPro" id="IPR052526">
    <property type="entry name" value="HTH-type_Bedaq_tolerance"/>
</dbReference>
<dbReference type="Gene3D" id="1.10.10.10">
    <property type="entry name" value="Winged helix-like DNA-binding domain superfamily/Winged helix DNA-binding domain"/>
    <property type="match status" value="1"/>
</dbReference>
<evidence type="ECO:0000313" key="2">
    <source>
        <dbReference type="EMBL" id="MFA3835195.1"/>
    </source>
</evidence>
<gene>
    <name evidence="2" type="ORF">ACEG43_03185</name>
</gene>
<accession>A0ABV4S9T6</accession>
<keyword evidence="3" id="KW-1185">Reference proteome</keyword>
<dbReference type="InterPro" id="IPR036390">
    <property type="entry name" value="WH_DNA-bd_sf"/>
</dbReference>
<dbReference type="Proteomes" id="UP001571476">
    <property type="component" value="Unassembled WGS sequence"/>
</dbReference>
<dbReference type="SUPFAM" id="SSF46785">
    <property type="entry name" value="Winged helix' DNA-binding domain"/>
    <property type="match status" value="1"/>
</dbReference>
<dbReference type="SMART" id="SM00347">
    <property type="entry name" value="HTH_MARR"/>
    <property type="match status" value="1"/>
</dbReference>